<feature type="region of interest" description="Disordered" evidence="1">
    <location>
        <begin position="53"/>
        <end position="86"/>
    </location>
</feature>
<keyword evidence="3" id="KW-1185">Reference proteome</keyword>
<dbReference type="AlphaFoldDB" id="A0ABD6EZ37"/>
<reference evidence="2 3" key="1">
    <citation type="submission" date="2024-08" db="EMBL/GenBank/DDBJ databases">
        <title>Gnathostoma spinigerum genome.</title>
        <authorList>
            <person name="Gonzalez-Bertolin B."/>
            <person name="Monzon S."/>
            <person name="Zaballos A."/>
            <person name="Jimenez P."/>
            <person name="Dekumyoy P."/>
            <person name="Varona S."/>
            <person name="Cuesta I."/>
            <person name="Sumanam S."/>
            <person name="Adisakwattana P."/>
            <person name="Gasser R.B."/>
            <person name="Hernandez-Gonzalez A."/>
            <person name="Young N.D."/>
            <person name="Perteguer M.J."/>
        </authorList>
    </citation>
    <scope>NUCLEOTIDE SEQUENCE [LARGE SCALE GENOMIC DNA]</scope>
    <source>
        <strain evidence="2">AL3</strain>
        <tissue evidence="2">Liver</tissue>
    </source>
</reference>
<dbReference type="EMBL" id="JBGFUD010017016">
    <property type="protein sequence ID" value="MFH4984372.1"/>
    <property type="molecule type" value="Genomic_DNA"/>
</dbReference>
<dbReference type="SUPFAM" id="SSF46934">
    <property type="entry name" value="UBA-like"/>
    <property type="match status" value="1"/>
</dbReference>
<dbReference type="InterPro" id="IPR009060">
    <property type="entry name" value="UBA-like_sf"/>
</dbReference>
<evidence type="ECO:0000313" key="2">
    <source>
        <dbReference type="EMBL" id="MFH4984372.1"/>
    </source>
</evidence>
<comment type="caution">
    <text evidence="2">The sequence shown here is derived from an EMBL/GenBank/DDBJ whole genome shotgun (WGS) entry which is preliminary data.</text>
</comment>
<organism evidence="2 3">
    <name type="scientific">Gnathostoma spinigerum</name>
    <dbReference type="NCBI Taxonomy" id="75299"/>
    <lineage>
        <taxon>Eukaryota</taxon>
        <taxon>Metazoa</taxon>
        <taxon>Ecdysozoa</taxon>
        <taxon>Nematoda</taxon>
        <taxon>Chromadorea</taxon>
        <taxon>Rhabditida</taxon>
        <taxon>Spirurina</taxon>
        <taxon>Gnathostomatomorpha</taxon>
        <taxon>Gnathostomatoidea</taxon>
        <taxon>Gnathostomatidae</taxon>
        <taxon>Gnathostoma</taxon>
    </lineage>
</organism>
<name>A0ABD6EZ37_9BILA</name>
<accession>A0ABD6EZ37</accession>
<evidence type="ECO:0000313" key="3">
    <source>
        <dbReference type="Proteomes" id="UP001608902"/>
    </source>
</evidence>
<evidence type="ECO:0000256" key="1">
    <source>
        <dbReference type="SAM" id="MobiDB-lite"/>
    </source>
</evidence>
<dbReference type="Proteomes" id="UP001608902">
    <property type="component" value="Unassembled WGS sequence"/>
</dbReference>
<dbReference type="Pfam" id="PF14555">
    <property type="entry name" value="UBA_4"/>
    <property type="match status" value="1"/>
</dbReference>
<protein>
    <submittedName>
        <fullName evidence="2">Uncharacterized protein</fullName>
    </submittedName>
</protein>
<sequence length="86" mass="10293">MSEEQEDHSELVHNFREVCVVDDDIAFRYLSFNQWNLEQAVQHYFQTEGQLSLEEMEQNESNSEQELRQRRVIPNGEQRAEGPRHT</sequence>
<gene>
    <name evidence="2" type="ORF">AB6A40_011081</name>
</gene>
<proteinExistence type="predicted"/>
<dbReference type="Gene3D" id="1.10.8.10">
    <property type="entry name" value="DNA helicase RuvA subunit, C-terminal domain"/>
    <property type="match status" value="1"/>
</dbReference>